<evidence type="ECO:0000313" key="5">
    <source>
        <dbReference type="Proteomes" id="UP000008550"/>
    </source>
</evidence>
<dbReference type="Pfam" id="PF04612">
    <property type="entry name" value="T2SSM"/>
    <property type="match status" value="1"/>
</dbReference>
<dbReference type="InterPro" id="IPR007690">
    <property type="entry name" value="T2SS_GspM"/>
</dbReference>
<dbReference type="KEGG" id="hmo:HM1_0255"/>
<accession>B0TEF5</accession>
<dbReference type="OrthoDB" id="2080898at2"/>
<feature type="coiled-coil region" evidence="1">
    <location>
        <begin position="86"/>
        <end position="116"/>
    </location>
</feature>
<proteinExistence type="predicted"/>
<dbReference type="InterPro" id="IPR014717">
    <property type="entry name" value="Transl_elong_EF1B/ribsomal_bS6"/>
</dbReference>
<reference evidence="4 5" key="1">
    <citation type="journal article" date="2008" name="J. Bacteriol.">
        <title>The genome of Heliobacterium modesticaldum, a phototrophic representative of the Firmicutes containing the simplest photosynthetic apparatus.</title>
        <authorList>
            <person name="Sattley W.M."/>
            <person name="Madigan M.T."/>
            <person name="Swingley W.D."/>
            <person name="Cheung P.C."/>
            <person name="Clocksin K.M."/>
            <person name="Conrad A.L."/>
            <person name="Dejesa L.C."/>
            <person name="Honchak B.M."/>
            <person name="Jung D.O."/>
            <person name="Karbach L.E."/>
            <person name="Kurdoglu A."/>
            <person name="Lahiri S."/>
            <person name="Mastrian S.D."/>
            <person name="Page L.E."/>
            <person name="Taylor H.L."/>
            <person name="Wang Z.T."/>
            <person name="Raymond J."/>
            <person name="Chen M."/>
            <person name="Blankenship R.E."/>
            <person name="Touchman J.W."/>
        </authorList>
    </citation>
    <scope>NUCLEOTIDE SEQUENCE [LARGE SCALE GENOMIC DNA]</scope>
    <source>
        <strain evidence="5">ATCC 51547 / Ice1</strain>
    </source>
</reference>
<dbReference type="EMBL" id="CP000930">
    <property type="protein sequence ID" value="ABZ82874.1"/>
    <property type="molecule type" value="Genomic_DNA"/>
</dbReference>
<feature type="region of interest" description="Disordered" evidence="2">
    <location>
        <begin position="316"/>
        <end position="339"/>
    </location>
</feature>
<evidence type="ECO:0000256" key="3">
    <source>
        <dbReference type="SAM" id="Phobius"/>
    </source>
</evidence>
<dbReference type="AlphaFoldDB" id="B0TEF5"/>
<dbReference type="GO" id="GO:0015627">
    <property type="term" value="C:type II protein secretion system complex"/>
    <property type="evidence" value="ECO:0007669"/>
    <property type="project" value="InterPro"/>
</dbReference>
<sequence length="339" mass="36828">MRLPKFPGLSFSFRRILSIPAFFSLSSPAETGGDNWWMARTKRERVLLSLFGAAVAGAGLYLLVLEGQLDQFSTLSTELPVSKQQLESAKRRIQNRQGLEQELEASRNKYRDVISAYPAALSSGSMAVLIGEAAKASKVTIKYFVPQPKLDLPDSKGKLIAEIPVDIVAEGTFDALVDFSSRLETLRGGALVRNFAITWETRDKDNKGKGSDGKKESGNVLSELIDSVVNTLSKSPNGDAAGQQKSVNNMTARLPRAEYRPGNKEKPPTTTINAAYRVCFFEVGAGGGPDVVDLSQYRVGRPNPFEPHVWDQANPWLGELPELSPPVTEPPGLNPGGTP</sequence>
<keyword evidence="3" id="KW-1133">Transmembrane helix</keyword>
<evidence type="ECO:0000256" key="2">
    <source>
        <dbReference type="SAM" id="MobiDB-lite"/>
    </source>
</evidence>
<dbReference type="STRING" id="498761.HM1_0255"/>
<dbReference type="GO" id="GO:0015628">
    <property type="term" value="P:protein secretion by the type II secretion system"/>
    <property type="evidence" value="ECO:0007669"/>
    <property type="project" value="InterPro"/>
</dbReference>
<dbReference type="Gene3D" id="3.30.70.60">
    <property type="match status" value="1"/>
</dbReference>
<keyword evidence="5" id="KW-1185">Reference proteome</keyword>
<keyword evidence="1" id="KW-0175">Coiled coil</keyword>
<feature type="compositionally biased region" description="Pro residues" evidence="2">
    <location>
        <begin position="323"/>
        <end position="339"/>
    </location>
</feature>
<feature type="transmembrane region" description="Helical" evidence="3">
    <location>
        <begin position="47"/>
        <end position="65"/>
    </location>
</feature>
<dbReference type="eggNOG" id="COG3167">
    <property type="taxonomic scope" value="Bacteria"/>
</dbReference>
<gene>
    <name evidence="4" type="ORF">HM1_0255</name>
</gene>
<evidence type="ECO:0000313" key="4">
    <source>
        <dbReference type="EMBL" id="ABZ82874.1"/>
    </source>
</evidence>
<dbReference type="Proteomes" id="UP000008550">
    <property type="component" value="Chromosome"/>
</dbReference>
<keyword evidence="3" id="KW-0472">Membrane</keyword>
<name>B0TEF5_HELMI</name>
<dbReference type="HOGENOM" id="CLU_818283_0_0_9"/>
<organism evidence="4 5">
    <name type="scientific">Heliobacterium modesticaldum (strain ATCC 51547 / Ice1)</name>
    <dbReference type="NCBI Taxonomy" id="498761"/>
    <lineage>
        <taxon>Bacteria</taxon>
        <taxon>Bacillati</taxon>
        <taxon>Bacillota</taxon>
        <taxon>Clostridia</taxon>
        <taxon>Eubacteriales</taxon>
        <taxon>Heliobacteriaceae</taxon>
        <taxon>Heliomicrobium</taxon>
    </lineage>
</organism>
<protein>
    <submittedName>
        <fullName evidence="4">Uncharacterized protein</fullName>
    </submittedName>
</protein>
<dbReference type="RefSeq" id="WP_012281678.1">
    <property type="nucleotide sequence ID" value="NC_010337.2"/>
</dbReference>
<keyword evidence="3" id="KW-0812">Transmembrane</keyword>
<evidence type="ECO:0000256" key="1">
    <source>
        <dbReference type="SAM" id="Coils"/>
    </source>
</evidence>